<dbReference type="PROSITE" id="PS50110">
    <property type="entry name" value="RESPONSE_REGULATORY"/>
    <property type="match status" value="2"/>
</dbReference>
<feature type="transmembrane region" description="Helical" evidence="13">
    <location>
        <begin position="176"/>
        <end position="197"/>
    </location>
</feature>
<evidence type="ECO:0000259" key="14">
    <source>
        <dbReference type="PROSITE" id="PS50109"/>
    </source>
</evidence>
<feature type="domain" description="Histidine kinase" evidence="14">
    <location>
        <begin position="349"/>
        <end position="571"/>
    </location>
</feature>
<dbReference type="SMART" id="SM00448">
    <property type="entry name" value="REC"/>
    <property type="match status" value="2"/>
</dbReference>
<dbReference type="InterPro" id="IPR001789">
    <property type="entry name" value="Sig_transdc_resp-reg_receiver"/>
</dbReference>
<comment type="catalytic activity">
    <reaction evidence="1">
        <text>ATP + protein L-histidine = ADP + protein N-phospho-L-histidine.</text>
        <dbReference type="EC" id="2.7.13.3"/>
    </reaction>
</comment>
<dbReference type="GO" id="GO:0009927">
    <property type="term" value="F:histidine phosphotransfer kinase activity"/>
    <property type="evidence" value="ECO:0007669"/>
    <property type="project" value="TreeGrafter"/>
</dbReference>
<proteinExistence type="predicted"/>
<evidence type="ECO:0000256" key="5">
    <source>
        <dbReference type="ARBA" id="ARBA00022679"/>
    </source>
</evidence>
<dbReference type="FunFam" id="3.30.450.20:FF:000099">
    <property type="entry name" value="Sensory box sensor histidine kinase"/>
    <property type="match status" value="1"/>
</dbReference>
<dbReference type="SUPFAM" id="SSF52172">
    <property type="entry name" value="CheY-like"/>
    <property type="match status" value="2"/>
</dbReference>
<feature type="domain" description="Response regulatory" evidence="15">
    <location>
        <begin position="595"/>
        <end position="708"/>
    </location>
</feature>
<dbReference type="InterPro" id="IPR036097">
    <property type="entry name" value="HisK_dim/P_sf"/>
</dbReference>
<dbReference type="InterPro" id="IPR036890">
    <property type="entry name" value="HATPase_C_sf"/>
</dbReference>
<dbReference type="InterPro" id="IPR005467">
    <property type="entry name" value="His_kinase_dom"/>
</dbReference>
<evidence type="ECO:0000256" key="7">
    <source>
        <dbReference type="ARBA" id="ARBA00022777"/>
    </source>
</evidence>
<dbReference type="Gene3D" id="3.30.565.10">
    <property type="entry name" value="Histidine kinase-like ATPase, C-terminal domain"/>
    <property type="match status" value="1"/>
</dbReference>
<evidence type="ECO:0000259" key="16">
    <source>
        <dbReference type="PROSITE" id="PS50113"/>
    </source>
</evidence>
<accession>A0A0B1Q2K8</accession>
<dbReference type="Pfam" id="PF08447">
    <property type="entry name" value="PAS_3"/>
    <property type="match status" value="1"/>
</dbReference>
<dbReference type="PROSITE" id="PS50109">
    <property type="entry name" value="HIS_KIN"/>
    <property type="match status" value="1"/>
</dbReference>
<dbReference type="SMART" id="SM00387">
    <property type="entry name" value="HATPase_c"/>
    <property type="match status" value="1"/>
</dbReference>
<dbReference type="CDD" id="cd19410">
    <property type="entry name" value="HK9-like_sensor"/>
    <property type="match status" value="1"/>
</dbReference>
<dbReference type="PANTHER" id="PTHR43047:SF72">
    <property type="entry name" value="OSMOSENSING HISTIDINE PROTEIN KINASE SLN1"/>
    <property type="match status" value="1"/>
</dbReference>
<feature type="domain" description="Response regulatory" evidence="15">
    <location>
        <begin position="714"/>
        <end position="830"/>
    </location>
</feature>
<dbReference type="InterPro" id="IPR003594">
    <property type="entry name" value="HATPase_dom"/>
</dbReference>
<evidence type="ECO:0000256" key="4">
    <source>
        <dbReference type="ARBA" id="ARBA00022553"/>
    </source>
</evidence>
<dbReference type="InterPro" id="IPR004358">
    <property type="entry name" value="Sig_transdc_His_kin-like_C"/>
</dbReference>
<evidence type="ECO:0000256" key="9">
    <source>
        <dbReference type="ARBA" id="ARBA00023012"/>
    </source>
</evidence>
<dbReference type="Pfam" id="PF05227">
    <property type="entry name" value="CHASE3"/>
    <property type="match status" value="1"/>
</dbReference>
<protein>
    <recommendedName>
        <fullName evidence="3">histidine kinase</fullName>
        <ecNumber evidence="3">2.7.13.3</ecNumber>
    </recommendedName>
</protein>
<feature type="domain" description="PAC" evidence="16">
    <location>
        <begin position="277"/>
        <end position="331"/>
    </location>
</feature>
<dbReference type="InterPro" id="IPR013655">
    <property type="entry name" value="PAS_fold_3"/>
</dbReference>
<dbReference type="FunFam" id="1.10.287.130:FF:000038">
    <property type="entry name" value="Sensory transduction histidine kinase"/>
    <property type="match status" value="1"/>
</dbReference>
<evidence type="ECO:0000313" key="18">
    <source>
        <dbReference type="Proteomes" id="UP000030826"/>
    </source>
</evidence>
<evidence type="ECO:0000256" key="3">
    <source>
        <dbReference type="ARBA" id="ARBA00012438"/>
    </source>
</evidence>
<dbReference type="NCBIfam" id="TIGR00229">
    <property type="entry name" value="sensory_box"/>
    <property type="match status" value="1"/>
</dbReference>
<keyword evidence="4 12" id="KW-0597">Phosphoprotein</keyword>
<dbReference type="GO" id="GO:0000155">
    <property type="term" value="F:phosphorelay sensor kinase activity"/>
    <property type="evidence" value="ECO:0007669"/>
    <property type="project" value="InterPro"/>
</dbReference>
<evidence type="ECO:0000256" key="13">
    <source>
        <dbReference type="SAM" id="Phobius"/>
    </source>
</evidence>
<dbReference type="GO" id="GO:0005886">
    <property type="term" value="C:plasma membrane"/>
    <property type="evidence" value="ECO:0007669"/>
    <property type="project" value="TreeGrafter"/>
</dbReference>
<feature type="transmembrane region" description="Helical" evidence="13">
    <location>
        <begin position="12"/>
        <end position="28"/>
    </location>
</feature>
<dbReference type="EMBL" id="JRFJ01000007">
    <property type="protein sequence ID" value="KHJ53127.1"/>
    <property type="molecule type" value="Genomic_DNA"/>
</dbReference>
<dbReference type="InterPro" id="IPR000700">
    <property type="entry name" value="PAS-assoc_C"/>
</dbReference>
<evidence type="ECO:0000259" key="15">
    <source>
        <dbReference type="PROSITE" id="PS50110"/>
    </source>
</evidence>
<dbReference type="CDD" id="cd00082">
    <property type="entry name" value="HisKA"/>
    <property type="match status" value="1"/>
</dbReference>
<dbReference type="AlphaFoldDB" id="A0A0B1Q2K8"/>
<evidence type="ECO:0000313" key="17">
    <source>
        <dbReference type="EMBL" id="KHJ53127.1"/>
    </source>
</evidence>
<dbReference type="Gene3D" id="3.40.50.2300">
    <property type="match status" value="2"/>
</dbReference>
<keyword evidence="9" id="KW-0902">Two-component regulatory system</keyword>
<dbReference type="InterPro" id="IPR000014">
    <property type="entry name" value="PAS"/>
</dbReference>
<dbReference type="InterPro" id="IPR003661">
    <property type="entry name" value="HisK_dim/P_dom"/>
</dbReference>
<dbReference type="STRING" id="370622.LA66_19110"/>
<evidence type="ECO:0000256" key="11">
    <source>
        <dbReference type="ARBA" id="ARBA00023306"/>
    </source>
</evidence>
<dbReference type="Pfam" id="PF00512">
    <property type="entry name" value="HisKA"/>
    <property type="match status" value="1"/>
</dbReference>
<dbReference type="Gene3D" id="3.30.450.20">
    <property type="entry name" value="PAS domain"/>
    <property type="match status" value="1"/>
</dbReference>
<dbReference type="CDD" id="cd17574">
    <property type="entry name" value="REC_OmpR"/>
    <property type="match status" value="1"/>
</dbReference>
<dbReference type="InterPro" id="IPR001610">
    <property type="entry name" value="PAC"/>
</dbReference>
<dbReference type="SMART" id="SM00086">
    <property type="entry name" value="PAC"/>
    <property type="match status" value="1"/>
</dbReference>
<dbReference type="InterPro" id="IPR011006">
    <property type="entry name" value="CheY-like_superfamily"/>
</dbReference>
<evidence type="ECO:0000256" key="10">
    <source>
        <dbReference type="ARBA" id="ARBA00023136"/>
    </source>
</evidence>
<dbReference type="Pfam" id="PF02518">
    <property type="entry name" value="HATPase_c"/>
    <property type="match status" value="1"/>
</dbReference>
<dbReference type="EC" id="2.7.13.3" evidence="3"/>
<dbReference type="SUPFAM" id="SSF55874">
    <property type="entry name" value="ATPase domain of HSP90 chaperone/DNA topoisomerase II/histidine kinase"/>
    <property type="match status" value="1"/>
</dbReference>
<keyword evidence="8" id="KW-0067">ATP-binding</keyword>
<evidence type="ECO:0000256" key="1">
    <source>
        <dbReference type="ARBA" id="ARBA00000085"/>
    </source>
</evidence>
<organism evidence="17 18">
    <name type="scientific">Aureimonas altamirensis</name>
    <dbReference type="NCBI Taxonomy" id="370622"/>
    <lineage>
        <taxon>Bacteria</taxon>
        <taxon>Pseudomonadati</taxon>
        <taxon>Pseudomonadota</taxon>
        <taxon>Alphaproteobacteria</taxon>
        <taxon>Hyphomicrobiales</taxon>
        <taxon>Aurantimonadaceae</taxon>
        <taxon>Aureimonas</taxon>
    </lineage>
</organism>
<dbReference type="PRINTS" id="PR00344">
    <property type="entry name" value="BCTRLSENSOR"/>
</dbReference>
<dbReference type="CDD" id="cd16922">
    <property type="entry name" value="HATPase_EvgS-ArcB-TorS-like"/>
    <property type="match status" value="1"/>
</dbReference>
<dbReference type="Proteomes" id="UP000030826">
    <property type="component" value="Unassembled WGS sequence"/>
</dbReference>
<dbReference type="FunFam" id="3.30.565.10:FF:000010">
    <property type="entry name" value="Sensor histidine kinase RcsC"/>
    <property type="match status" value="1"/>
</dbReference>
<dbReference type="Gene3D" id="1.10.287.130">
    <property type="match status" value="1"/>
</dbReference>
<feature type="modified residue" description="4-aspartylphosphate" evidence="12">
    <location>
        <position position="644"/>
    </location>
</feature>
<feature type="modified residue" description="4-aspartylphosphate" evidence="12">
    <location>
        <position position="763"/>
    </location>
</feature>
<dbReference type="CDD" id="cd00130">
    <property type="entry name" value="PAS"/>
    <property type="match status" value="1"/>
</dbReference>
<sequence>MIGRLGRFEKAAIAALAVGIALFAWTFWSSSQKTDAIAAQVRLIDETQRVLSTLLSIESGQRGYVLTGLENFLEPYEGALAALGAQISQLETAWSDADADGAALEDLRSAIGAQTQFAEEAVRTRAVSGFEAAAQMVRSGEGKARMDAVRAIINTVQEGASTRIASITIERRQAEMISGIAFAIAAVAALALAWLALRRQARLRETNAQFEALAENIPQMAWMARKNGDIFWYNRRWVDYTGRTLEEMGDDRWLAAVHPDHVDRVKAGFGASVAAAREWEDTFPLRGADETYGWFLTRAVPIRGPDGTVLRWFGTNTDVTHQRAQERELETARDIAENANRAKSQFIANMSHELRTPLTAVIGYTEMLEEEVTEMGEQTLLADLGKINANARHLLSLINDVLDLSKIEAERMEVFTESFAVDTAVEEIAATVGSLMDKKGNRFVVDAAPGLGEAHTDQVKLRQCVINLLSNAAKFTENGTIVLRVRREAADKRDWLVFEVQDDGIGMTQEELGRLFQRFTQADASTTRKFGGTGLGLAITKAFAKMLGGDIAVVSRPGEGSTFTIKIPAIATASVVEAPSMQPIAAAERNASSGVVLAIDDDPNARELVARFLTREGFLVRTAADGLAGLEMAALVRPDVILLDVTMPRMDGWSVLSALKADADLSRIPVVMLTVIDEHSLGYALGASDYLLKPVEWGHLRKVMDRFRTAENALVLAVDDDEDFLARTREILEREGYGVMTASNGLVALEALAEKTPDLILTDLVMPQMDGFAFIRAARARPDTAQTPIIVLTSKDLTREEFRKLRAETDEVIAKKEIELPELAAQIRVIVSPAQETSE</sequence>
<dbReference type="SUPFAM" id="SSF55785">
    <property type="entry name" value="PYP-like sensor domain (PAS domain)"/>
    <property type="match status" value="1"/>
</dbReference>
<dbReference type="SMART" id="SM00091">
    <property type="entry name" value="PAS"/>
    <property type="match status" value="1"/>
</dbReference>
<gene>
    <name evidence="17" type="ORF">LA66_19110</name>
</gene>
<dbReference type="GO" id="GO:0005524">
    <property type="term" value="F:ATP binding"/>
    <property type="evidence" value="ECO:0007669"/>
    <property type="project" value="UniProtKB-KW"/>
</dbReference>
<keyword evidence="6" id="KW-0547">Nucleotide-binding</keyword>
<evidence type="ECO:0000256" key="6">
    <source>
        <dbReference type="ARBA" id="ARBA00022741"/>
    </source>
</evidence>
<dbReference type="InterPro" id="IPR035965">
    <property type="entry name" value="PAS-like_dom_sf"/>
</dbReference>
<keyword evidence="7" id="KW-0418">Kinase</keyword>
<keyword evidence="11" id="KW-0131">Cell cycle</keyword>
<dbReference type="PANTHER" id="PTHR43047">
    <property type="entry name" value="TWO-COMPONENT HISTIDINE PROTEIN KINASE"/>
    <property type="match status" value="1"/>
</dbReference>
<keyword evidence="13" id="KW-0812">Transmembrane</keyword>
<comment type="subcellular location">
    <subcellularLocation>
        <location evidence="2">Membrane</location>
    </subcellularLocation>
</comment>
<name>A0A0B1Q2K8_9HYPH</name>
<dbReference type="SMART" id="SM00388">
    <property type="entry name" value="HisKA"/>
    <property type="match status" value="1"/>
</dbReference>
<dbReference type="SUPFAM" id="SSF47384">
    <property type="entry name" value="Homodimeric domain of signal transducing histidine kinase"/>
    <property type="match status" value="1"/>
</dbReference>
<evidence type="ECO:0000256" key="2">
    <source>
        <dbReference type="ARBA" id="ARBA00004370"/>
    </source>
</evidence>
<evidence type="ECO:0000256" key="12">
    <source>
        <dbReference type="PROSITE-ProRule" id="PRU00169"/>
    </source>
</evidence>
<evidence type="ECO:0000256" key="8">
    <source>
        <dbReference type="ARBA" id="ARBA00022840"/>
    </source>
</evidence>
<reference evidence="17 18" key="1">
    <citation type="submission" date="2014-09" db="EMBL/GenBank/DDBJ databases">
        <title>Isolation and characterization of Aurantimonas altamirensis ON-56566 from clinical sample following a dog bite.</title>
        <authorList>
            <person name="Eshaghi A."/>
            <person name="Li A."/>
            <person name="Shahinas D."/>
            <person name="Bahn P."/>
            <person name="Kus J.V."/>
            <person name="Patel S.N."/>
        </authorList>
    </citation>
    <scope>NUCLEOTIDE SEQUENCE [LARGE SCALE GENOMIC DNA]</scope>
    <source>
        <strain evidence="17 18">ON-56566</strain>
    </source>
</reference>
<dbReference type="Pfam" id="PF00072">
    <property type="entry name" value="Response_reg"/>
    <property type="match status" value="2"/>
</dbReference>
<keyword evidence="13" id="KW-1133">Transmembrane helix</keyword>
<dbReference type="PROSITE" id="PS50113">
    <property type="entry name" value="PAC"/>
    <property type="match status" value="1"/>
</dbReference>
<keyword evidence="5" id="KW-0808">Transferase</keyword>
<keyword evidence="10 13" id="KW-0472">Membrane</keyword>
<dbReference type="InterPro" id="IPR007891">
    <property type="entry name" value="CHASE3"/>
</dbReference>
<comment type="caution">
    <text evidence="17">The sequence shown here is derived from an EMBL/GenBank/DDBJ whole genome shotgun (WGS) entry which is preliminary data.</text>
</comment>